<organism evidence="4 5">
    <name type="scientific">Ficus carica</name>
    <name type="common">Common fig</name>
    <dbReference type="NCBI Taxonomy" id="3494"/>
    <lineage>
        <taxon>Eukaryota</taxon>
        <taxon>Viridiplantae</taxon>
        <taxon>Streptophyta</taxon>
        <taxon>Embryophyta</taxon>
        <taxon>Tracheophyta</taxon>
        <taxon>Spermatophyta</taxon>
        <taxon>Magnoliopsida</taxon>
        <taxon>eudicotyledons</taxon>
        <taxon>Gunneridae</taxon>
        <taxon>Pentapetalae</taxon>
        <taxon>rosids</taxon>
        <taxon>fabids</taxon>
        <taxon>Rosales</taxon>
        <taxon>Moraceae</taxon>
        <taxon>Ficeae</taxon>
        <taxon>Ficus</taxon>
    </lineage>
</organism>
<proteinExistence type="predicted"/>
<sequence>MATMFTVCRIFLVSSVSPVPDPSGRISSSSTPAPMCCCQGLCALWPHPIGHLLPSSSSDEAPGEGWEKKASRCPDNPDSAKEKKFLQLLDEYLACNGGKHLPVAILDIWATQFNAEFGGVPAHSMTLYQKKERMKNIYRGWKMLQGQTGLGYDKASDRVICSDEVWQSFINVYKECNHLRYEGLRYKELYFNVFEKIHTTGVSGYGSVTMRDDSTTYVANDGSMDNSGNQTALDDDLTPTTNARQWTNTRLGADAGSSRSRGSSGKRKQRDETDDMTFIAMQEINDGNGYSTRSEMYDVALLRFAPMLPSYVPSAARDR</sequence>
<feature type="domain" description="Myb/SANT-like" evidence="3">
    <location>
        <begin position="110"/>
        <end position="168"/>
    </location>
</feature>
<evidence type="ECO:0000313" key="4">
    <source>
        <dbReference type="EMBL" id="GMN65885.1"/>
    </source>
</evidence>
<dbReference type="Pfam" id="PF12776">
    <property type="entry name" value="Myb_DNA-bind_3"/>
    <property type="match status" value="1"/>
</dbReference>
<dbReference type="EMBL" id="BTGU01000269">
    <property type="protein sequence ID" value="GMN65885.1"/>
    <property type="molecule type" value="Genomic_DNA"/>
</dbReference>
<dbReference type="InterPro" id="IPR024752">
    <property type="entry name" value="Myb/SANT-like_dom"/>
</dbReference>
<dbReference type="PANTHER" id="PTHR47584">
    <property type="match status" value="1"/>
</dbReference>
<name>A0AA88J9H2_FICCA</name>
<evidence type="ECO:0000256" key="1">
    <source>
        <dbReference type="SAM" id="MobiDB-lite"/>
    </source>
</evidence>
<evidence type="ECO:0000256" key="2">
    <source>
        <dbReference type="SAM" id="SignalP"/>
    </source>
</evidence>
<feature type="chain" id="PRO_5041705185" description="Myb/SANT-like domain-containing protein" evidence="2">
    <location>
        <begin position="19"/>
        <end position="319"/>
    </location>
</feature>
<evidence type="ECO:0000259" key="3">
    <source>
        <dbReference type="Pfam" id="PF12776"/>
    </source>
</evidence>
<protein>
    <recommendedName>
        <fullName evidence="3">Myb/SANT-like domain-containing protein</fullName>
    </recommendedName>
</protein>
<feature type="signal peptide" evidence="2">
    <location>
        <begin position="1"/>
        <end position="18"/>
    </location>
</feature>
<dbReference type="AlphaFoldDB" id="A0AA88J9H2"/>
<gene>
    <name evidence="4" type="ORF">TIFTF001_034960</name>
</gene>
<dbReference type="PANTHER" id="PTHR47584:SF14">
    <property type="entry name" value="L10-INTERACTING MYB DOMAIN-CONTAINING PROTEIN-LIKE"/>
    <property type="match status" value="1"/>
</dbReference>
<feature type="region of interest" description="Disordered" evidence="1">
    <location>
        <begin position="56"/>
        <end position="78"/>
    </location>
</feature>
<feature type="region of interest" description="Disordered" evidence="1">
    <location>
        <begin position="219"/>
        <end position="276"/>
    </location>
</feature>
<dbReference type="Proteomes" id="UP001187192">
    <property type="component" value="Unassembled WGS sequence"/>
</dbReference>
<feature type="compositionally biased region" description="Polar residues" evidence="1">
    <location>
        <begin position="219"/>
        <end position="250"/>
    </location>
</feature>
<evidence type="ECO:0000313" key="5">
    <source>
        <dbReference type="Proteomes" id="UP001187192"/>
    </source>
</evidence>
<keyword evidence="2" id="KW-0732">Signal</keyword>
<keyword evidence="5" id="KW-1185">Reference proteome</keyword>
<dbReference type="InterPro" id="IPR045026">
    <property type="entry name" value="LIMYB"/>
</dbReference>
<accession>A0AA88J9H2</accession>
<reference evidence="4" key="1">
    <citation type="submission" date="2023-07" db="EMBL/GenBank/DDBJ databases">
        <title>draft genome sequence of fig (Ficus carica).</title>
        <authorList>
            <person name="Takahashi T."/>
            <person name="Nishimura K."/>
        </authorList>
    </citation>
    <scope>NUCLEOTIDE SEQUENCE</scope>
</reference>
<comment type="caution">
    <text evidence="4">The sequence shown here is derived from an EMBL/GenBank/DDBJ whole genome shotgun (WGS) entry which is preliminary data.</text>
</comment>